<evidence type="ECO:0000313" key="2">
    <source>
        <dbReference type="Proteomes" id="UP000596660"/>
    </source>
</evidence>
<sequence>MDHISYDEPICSPNEIDYECTPEEEADVPISPVVTIESNNVDADTMQHVLAALNKKRSSVWMEFLTLDKAKSSDGKQRSICKHCQKLPSFPMPIMEPKCAKTFRKCSAYATFEKPRRKQRKSDL</sequence>
<organism evidence="1 2">
    <name type="scientific">Chenopodium quinoa</name>
    <name type="common">Quinoa</name>
    <dbReference type="NCBI Taxonomy" id="63459"/>
    <lineage>
        <taxon>Eukaryota</taxon>
        <taxon>Viridiplantae</taxon>
        <taxon>Streptophyta</taxon>
        <taxon>Embryophyta</taxon>
        <taxon>Tracheophyta</taxon>
        <taxon>Spermatophyta</taxon>
        <taxon>Magnoliopsida</taxon>
        <taxon>eudicotyledons</taxon>
        <taxon>Gunneridae</taxon>
        <taxon>Pentapetalae</taxon>
        <taxon>Caryophyllales</taxon>
        <taxon>Chenopodiaceae</taxon>
        <taxon>Chenopodioideae</taxon>
        <taxon>Atripliceae</taxon>
        <taxon>Chenopodium</taxon>
    </lineage>
</organism>
<protein>
    <submittedName>
        <fullName evidence="1">Uncharacterized protein</fullName>
    </submittedName>
</protein>
<keyword evidence="2" id="KW-1185">Reference proteome</keyword>
<name>A0A803MMI3_CHEQI</name>
<dbReference type="Proteomes" id="UP000596660">
    <property type="component" value="Unplaced"/>
</dbReference>
<accession>A0A803MMI3</accession>
<dbReference type="Gramene" id="AUR62032484-RA">
    <property type="protein sequence ID" value="AUR62032484-RA:cds"/>
    <property type="gene ID" value="AUR62032484"/>
</dbReference>
<reference evidence="1" key="1">
    <citation type="journal article" date="2017" name="Nature">
        <title>The genome of Chenopodium quinoa.</title>
        <authorList>
            <person name="Jarvis D.E."/>
            <person name="Ho Y.S."/>
            <person name="Lightfoot D.J."/>
            <person name="Schmoeckel S.M."/>
            <person name="Li B."/>
            <person name="Borm T.J.A."/>
            <person name="Ohyanagi H."/>
            <person name="Mineta K."/>
            <person name="Michell C.T."/>
            <person name="Saber N."/>
            <person name="Kharbatia N.M."/>
            <person name="Rupper R.R."/>
            <person name="Sharp A.R."/>
            <person name="Dally N."/>
            <person name="Boughton B.A."/>
            <person name="Woo Y.H."/>
            <person name="Gao G."/>
            <person name="Schijlen E.G.W.M."/>
            <person name="Guo X."/>
            <person name="Momin A.A."/>
            <person name="Negrao S."/>
            <person name="Al-Babili S."/>
            <person name="Gehring C."/>
            <person name="Roessner U."/>
            <person name="Jung C."/>
            <person name="Murphy K."/>
            <person name="Arold S.T."/>
            <person name="Gojobori T."/>
            <person name="van der Linden C.G."/>
            <person name="van Loo E.N."/>
            <person name="Jellen E.N."/>
            <person name="Maughan P.J."/>
            <person name="Tester M."/>
        </authorList>
    </citation>
    <scope>NUCLEOTIDE SEQUENCE [LARGE SCALE GENOMIC DNA]</scope>
    <source>
        <strain evidence="1">cv. PI 614886</strain>
    </source>
</reference>
<dbReference type="AlphaFoldDB" id="A0A803MMI3"/>
<proteinExistence type="predicted"/>
<reference evidence="1" key="2">
    <citation type="submission" date="2021-03" db="UniProtKB">
        <authorList>
            <consortium name="EnsemblPlants"/>
        </authorList>
    </citation>
    <scope>IDENTIFICATION</scope>
</reference>
<dbReference type="EnsemblPlants" id="AUR62032484-RA">
    <property type="protein sequence ID" value="AUR62032484-RA:cds"/>
    <property type="gene ID" value="AUR62032484"/>
</dbReference>
<evidence type="ECO:0000313" key="1">
    <source>
        <dbReference type="EnsemblPlants" id="AUR62032484-RA:cds"/>
    </source>
</evidence>